<dbReference type="GO" id="GO:0022857">
    <property type="term" value="F:transmembrane transporter activity"/>
    <property type="evidence" value="ECO:0007669"/>
    <property type="project" value="InterPro"/>
</dbReference>
<dbReference type="EMBL" id="AMQN01002623">
    <property type="status" value="NOT_ANNOTATED_CDS"/>
    <property type="molecule type" value="Genomic_DNA"/>
</dbReference>
<dbReference type="OMA" id="QINLCAG"/>
<keyword evidence="5 6" id="KW-0472">Membrane</keyword>
<dbReference type="EMBL" id="AMQN01002624">
    <property type="status" value="NOT_ANNOTATED_CDS"/>
    <property type="molecule type" value="Genomic_DNA"/>
</dbReference>
<evidence type="ECO:0000256" key="4">
    <source>
        <dbReference type="ARBA" id="ARBA00022989"/>
    </source>
</evidence>
<gene>
    <name evidence="7" type="ORF">CAPTEDRAFT_134544</name>
</gene>
<feature type="transmembrane region" description="Helical" evidence="6">
    <location>
        <begin position="420"/>
        <end position="441"/>
    </location>
</feature>
<protein>
    <recommendedName>
        <fullName evidence="10">Citrate transporter-like domain-containing protein</fullName>
    </recommendedName>
</protein>
<evidence type="ECO:0000256" key="1">
    <source>
        <dbReference type="ARBA" id="ARBA00004141"/>
    </source>
</evidence>
<dbReference type="PANTHER" id="PTHR10283:SF136">
    <property type="entry name" value="CITRATE TRANSPORTER-LIKE DOMAIN-CONTAINING PROTEIN"/>
    <property type="match status" value="1"/>
</dbReference>
<comment type="subcellular location">
    <subcellularLocation>
        <location evidence="1">Membrane</location>
        <topology evidence="1">Multi-pass membrane protein</topology>
    </subcellularLocation>
</comment>
<accession>R7TJC9</accession>
<feature type="transmembrane region" description="Helical" evidence="6">
    <location>
        <begin position="12"/>
        <end position="30"/>
    </location>
</feature>
<dbReference type="EMBL" id="KB309694">
    <property type="protein sequence ID" value="ELT93607.1"/>
    <property type="molecule type" value="Genomic_DNA"/>
</dbReference>
<dbReference type="STRING" id="283909.R7TJC9"/>
<reference evidence="9" key="1">
    <citation type="submission" date="2012-12" db="EMBL/GenBank/DDBJ databases">
        <authorList>
            <person name="Hellsten U."/>
            <person name="Grimwood J."/>
            <person name="Chapman J.A."/>
            <person name="Shapiro H."/>
            <person name="Aerts A."/>
            <person name="Otillar R.P."/>
            <person name="Terry A.Y."/>
            <person name="Boore J.L."/>
            <person name="Simakov O."/>
            <person name="Marletaz F."/>
            <person name="Cho S.-J."/>
            <person name="Edsinger-Gonzales E."/>
            <person name="Havlak P."/>
            <person name="Kuo D.-H."/>
            <person name="Larsson T."/>
            <person name="Lv J."/>
            <person name="Arendt D."/>
            <person name="Savage R."/>
            <person name="Osoegawa K."/>
            <person name="de Jong P."/>
            <person name="Lindberg D.R."/>
            <person name="Seaver E.C."/>
            <person name="Weisblat D.A."/>
            <person name="Putnam N.H."/>
            <person name="Grigoriev I.V."/>
            <person name="Rokhsar D.S."/>
        </authorList>
    </citation>
    <scope>NUCLEOTIDE SEQUENCE</scope>
    <source>
        <strain evidence="9">I ESC-2004</strain>
    </source>
</reference>
<dbReference type="InterPro" id="IPR001898">
    <property type="entry name" value="SLC13A/DASS"/>
</dbReference>
<reference evidence="7 9" key="2">
    <citation type="journal article" date="2013" name="Nature">
        <title>Insights into bilaterian evolution from three spiralian genomes.</title>
        <authorList>
            <person name="Simakov O."/>
            <person name="Marletaz F."/>
            <person name="Cho S.J."/>
            <person name="Edsinger-Gonzales E."/>
            <person name="Havlak P."/>
            <person name="Hellsten U."/>
            <person name="Kuo D.H."/>
            <person name="Larsson T."/>
            <person name="Lv J."/>
            <person name="Arendt D."/>
            <person name="Savage R."/>
            <person name="Osoegawa K."/>
            <person name="de Jong P."/>
            <person name="Grimwood J."/>
            <person name="Chapman J.A."/>
            <person name="Shapiro H."/>
            <person name="Aerts A."/>
            <person name="Otillar R.P."/>
            <person name="Terry A.Y."/>
            <person name="Boore J.L."/>
            <person name="Grigoriev I.V."/>
            <person name="Lindberg D.R."/>
            <person name="Seaver E.C."/>
            <person name="Weisblat D.A."/>
            <person name="Putnam N.H."/>
            <person name="Rokhsar D.S."/>
        </authorList>
    </citation>
    <scope>NUCLEOTIDE SEQUENCE</scope>
    <source>
        <strain evidence="7 9">I ESC-2004</strain>
    </source>
</reference>
<evidence type="ECO:0000256" key="2">
    <source>
        <dbReference type="ARBA" id="ARBA00006772"/>
    </source>
</evidence>
<evidence type="ECO:0008006" key="10">
    <source>
        <dbReference type="Google" id="ProtNLM"/>
    </source>
</evidence>
<feature type="transmembrane region" description="Helical" evidence="6">
    <location>
        <begin position="113"/>
        <end position="139"/>
    </location>
</feature>
<evidence type="ECO:0000313" key="7">
    <source>
        <dbReference type="EMBL" id="ELT93607.1"/>
    </source>
</evidence>
<feature type="transmembrane region" description="Helical" evidence="6">
    <location>
        <begin position="360"/>
        <end position="383"/>
    </location>
</feature>
<dbReference type="Pfam" id="PF00939">
    <property type="entry name" value="Na_sulph_symp"/>
    <property type="match status" value="1"/>
</dbReference>
<evidence type="ECO:0000313" key="8">
    <source>
        <dbReference type="EnsemblMetazoa" id="CapteP134544"/>
    </source>
</evidence>
<keyword evidence="9" id="KW-1185">Reference proteome</keyword>
<sequence>MKRILSDLLVFWRTLVIVLTPLLLLPLLIYNPSSESRCAYVVILMAVYWMTEALPLGVTALLPIVALPVLGITGAKQAASNYIKDSNMVFMGGLIMAISLEKSGLHKRMALRILMFIGTSPARLLFGFMLASWFLSMWISNAAATAMMMPVAEAALQQLKHVMTQHLKPIVTEIEPEVEETAIDEKQEQPYSSAYNSLQNNSHVVVVKEPKIDQHMKRVESYLTNMCKMFSLGVCYAANVGGNATLMGNTPNLVFKGMLDEIYERYGLISPINYTSWIPFALPGSFICFIIAWVWLQIFSLGFKAVDSTVTERATRSIIIQEYNKLGPMTFAEVSNLFFFGFLVVLWLCRAPGFVPGYSALFQPGFVTDVVPAMFVCVILFAWPAERPDWICFTKGKAKATSKDSLVDWRTVTVKFPWHLLLIMGGGFALAQACQISGLSQLIGGQLANLSNVAPWIIVLIVSILTGAMTEIATNTATMTLVMPILDALAKNVDISLVYLCFPANQASNFAFMLPVATGPNAIVYSFGHLRVIDMVSYPCIHVQNQGNVQLYYSVKNTIIQLCRGSSFYPTEQIDIFCVANCL</sequence>
<feature type="transmembrane region" description="Helical" evidence="6">
    <location>
        <begin position="453"/>
        <end position="473"/>
    </location>
</feature>
<evidence type="ECO:0000256" key="5">
    <source>
        <dbReference type="ARBA" id="ARBA00023136"/>
    </source>
</evidence>
<evidence type="ECO:0000256" key="3">
    <source>
        <dbReference type="ARBA" id="ARBA00022692"/>
    </source>
</evidence>
<name>R7TJC9_CAPTE</name>
<evidence type="ECO:0000313" key="9">
    <source>
        <dbReference type="Proteomes" id="UP000014760"/>
    </source>
</evidence>
<feature type="transmembrane region" description="Helical" evidence="6">
    <location>
        <begin position="42"/>
        <end position="70"/>
    </location>
</feature>
<dbReference type="OrthoDB" id="6493944at2759"/>
<feature type="transmembrane region" description="Helical" evidence="6">
    <location>
        <begin position="277"/>
        <end position="296"/>
    </location>
</feature>
<dbReference type="AlphaFoldDB" id="R7TJC9"/>
<feature type="transmembrane region" description="Helical" evidence="6">
    <location>
        <begin position="326"/>
        <end position="348"/>
    </location>
</feature>
<keyword evidence="3 6" id="KW-0812">Transmembrane</keyword>
<proteinExistence type="inferred from homology"/>
<keyword evidence="4 6" id="KW-1133">Transmembrane helix</keyword>
<organism evidence="7">
    <name type="scientific">Capitella teleta</name>
    <name type="common">Polychaete worm</name>
    <dbReference type="NCBI Taxonomy" id="283909"/>
    <lineage>
        <taxon>Eukaryota</taxon>
        <taxon>Metazoa</taxon>
        <taxon>Spiralia</taxon>
        <taxon>Lophotrochozoa</taxon>
        <taxon>Annelida</taxon>
        <taxon>Polychaeta</taxon>
        <taxon>Sedentaria</taxon>
        <taxon>Scolecida</taxon>
        <taxon>Capitellidae</taxon>
        <taxon>Capitella</taxon>
    </lineage>
</organism>
<dbReference type="EnsemblMetazoa" id="CapteT134544">
    <property type="protein sequence ID" value="CapteP134544"/>
    <property type="gene ID" value="CapteG134544"/>
</dbReference>
<comment type="similarity">
    <text evidence="2">Belongs to the SLC13A/DASS transporter (TC 2.A.47) family. NADC subfamily.</text>
</comment>
<dbReference type="GO" id="GO:0005886">
    <property type="term" value="C:plasma membrane"/>
    <property type="evidence" value="ECO:0007669"/>
    <property type="project" value="TreeGrafter"/>
</dbReference>
<reference evidence="8" key="3">
    <citation type="submission" date="2015-06" db="UniProtKB">
        <authorList>
            <consortium name="EnsemblMetazoa"/>
        </authorList>
    </citation>
    <scope>IDENTIFICATION</scope>
</reference>
<dbReference type="PANTHER" id="PTHR10283">
    <property type="entry name" value="SOLUTE CARRIER FAMILY 13 MEMBER"/>
    <property type="match status" value="1"/>
</dbReference>
<dbReference type="HOGENOM" id="CLU_005170_9_1_1"/>
<evidence type="ECO:0000256" key="6">
    <source>
        <dbReference type="SAM" id="Phobius"/>
    </source>
</evidence>
<dbReference type="FunCoup" id="R7TJC9">
    <property type="interactions" value="188"/>
</dbReference>
<dbReference type="Proteomes" id="UP000014760">
    <property type="component" value="Unassembled WGS sequence"/>
</dbReference>